<evidence type="ECO:0000313" key="4">
    <source>
        <dbReference type="RefSeq" id="XP_022141924.1"/>
    </source>
</evidence>
<dbReference type="InterPro" id="IPR057192">
    <property type="entry name" value="DUF7870"/>
</dbReference>
<keyword evidence="1" id="KW-0472">Membrane</keyword>
<feature type="domain" description="DUF7870" evidence="2">
    <location>
        <begin position="240"/>
        <end position="312"/>
    </location>
</feature>
<gene>
    <name evidence="4" type="primary">LOC111012177</name>
</gene>
<dbReference type="Proteomes" id="UP000504603">
    <property type="component" value="Unplaced"/>
</dbReference>
<evidence type="ECO:0000256" key="1">
    <source>
        <dbReference type="SAM" id="Phobius"/>
    </source>
</evidence>
<evidence type="ECO:0000313" key="3">
    <source>
        <dbReference type="Proteomes" id="UP000504603"/>
    </source>
</evidence>
<keyword evidence="1" id="KW-1133">Transmembrane helix</keyword>
<keyword evidence="1" id="KW-0812">Transmembrane</keyword>
<accession>A0A6J1CK51</accession>
<dbReference type="KEGG" id="mcha:111012177"/>
<dbReference type="PANTHER" id="PTHR33597">
    <property type="entry name" value="OS02G0760400 PROTEIN"/>
    <property type="match status" value="1"/>
</dbReference>
<name>A0A6J1CK51_MOMCH</name>
<dbReference type="PANTHER" id="PTHR33597:SF21">
    <property type="entry name" value="METHYLTRANSFERASE TYPE 11 DOMAIN-CONTAINING PROTEIN"/>
    <property type="match status" value="1"/>
</dbReference>
<proteinExistence type="predicted"/>
<organism evidence="3 4">
    <name type="scientific">Momordica charantia</name>
    <name type="common">Bitter gourd</name>
    <name type="synonym">Balsam pear</name>
    <dbReference type="NCBI Taxonomy" id="3673"/>
    <lineage>
        <taxon>Eukaryota</taxon>
        <taxon>Viridiplantae</taxon>
        <taxon>Streptophyta</taxon>
        <taxon>Embryophyta</taxon>
        <taxon>Tracheophyta</taxon>
        <taxon>Spermatophyta</taxon>
        <taxon>Magnoliopsida</taxon>
        <taxon>eudicotyledons</taxon>
        <taxon>Gunneridae</taxon>
        <taxon>Pentapetalae</taxon>
        <taxon>rosids</taxon>
        <taxon>fabids</taxon>
        <taxon>Cucurbitales</taxon>
        <taxon>Cucurbitaceae</taxon>
        <taxon>Momordiceae</taxon>
        <taxon>Momordica</taxon>
    </lineage>
</organism>
<feature type="transmembrane region" description="Helical" evidence="1">
    <location>
        <begin position="49"/>
        <end position="66"/>
    </location>
</feature>
<reference evidence="4" key="1">
    <citation type="submission" date="2025-08" db="UniProtKB">
        <authorList>
            <consortium name="RefSeq"/>
        </authorList>
    </citation>
    <scope>IDENTIFICATION</scope>
    <source>
        <strain evidence="4">OHB3-1</strain>
    </source>
</reference>
<dbReference type="RefSeq" id="XP_022141924.1">
    <property type="nucleotide sequence ID" value="XM_022286232.1"/>
</dbReference>
<dbReference type="AlphaFoldDB" id="A0A6J1CK51"/>
<dbReference type="GeneID" id="111012177"/>
<dbReference type="Pfam" id="PF25276">
    <property type="entry name" value="DUF7870"/>
    <property type="match status" value="1"/>
</dbReference>
<evidence type="ECO:0000259" key="2">
    <source>
        <dbReference type="Pfam" id="PF25276"/>
    </source>
</evidence>
<dbReference type="OrthoDB" id="1919622at2759"/>
<keyword evidence="3" id="KW-1185">Reference proteome</keyword>
<sequence>MDFARFNRAKNQLKIKGFRNGAGGAWNSDTHLVIKFPDPRILHVISRSLFLALVILTLPCIVSILGRESSSEFLSVSDLVDSGQLDLLFRDFGYEGITINGRKAVILSSGTDGLTQVRVMDNDERKLDIVLDSDFDQSGLFSDDSFDFVFAWGNVDSDFMDRILKTGGILAFPFTNSGPSNHFQKKPNYRPVFLSRYSSIIVAMEKTAMPDHMVYSSASRRLLTQFSSHTTKAAMRGLEEDILHELPTKAVAKPSNLMRKIKYITDLVDGSLKRLRQTVSNFVTVGLPEENGDMIQYFDQNYPRKGQAEESKSSITVRNAAVDWLKAGFVEKLMEMRAM</sequence>
<protein>
    <submittedName>
        <fullName evidence="4">Uncharacterized protein LOC111012177</fullName>
    </submittedName>
</protein>